<proteinExistence type="predicted"/>
<dbReference type="Gene3D" id="1.10.443.20">
    <property type="entry name" value="Centromere DNA-binding protein complex CBF3 subunit, domain 2"/>
    <property type="match status" value="1"/>
</dbReference>
<name>A0A0B7NQA2_9FUNG</name>
<sequence>MEAEFLGISFDIIKRGGEWKVHLGCLETHYLGKLPSDFARVMAGFWQKQFFLERNQTIYGESNEEWLETCADENDDQDDDVQSSFPKTNPRAVILQDAVILIAAGRCAPFNHFPVFSGPVFSQYKSVVLAATDAPQYTVLQDYESLLAPVFVGAHNEIPSRTTKINAAFNSFDSAIPFKLHQLSSQQEALVAQQQILLGSVLVPSAPSRQRPVPLQPAPSLTTSTPTTSCRGKIFIHHENYKTCVQLFKLGIQFFYEDGRVHVVDEHGAGPMGLVVDEELFAIEAISFCTQFIKNKYPERPNLAVHPIANEMSHEEVDFFIYSYCDNS</sequence>
<keyword evidence="2" id="KW-1185">Reference proteome</keyword>
<dbReference type="EMBL" id="LN734064">
    <property type="protein sequence ID" value="CEP19612.1"/>
    <property type="molecule type" value="Genomic_DNA"/>
</dbReference>
<dbReference type="Proteomes" id="UP000054107">
    <property type="component" value="Unassembled WGS sequence"/>
</dbReference>
<accession>A0A0B7NQA2</accession>
<evidence type="ECO:0000313" key="1">
    <source>
        <dbReference type="EMBL" id="CEP19612.1"/>
    </source>
</evidence>
<dbReference type="GO" id="GO:0003677">
    <property type="term" value="F:DNA binding"/>
    <property type="evidence" value="ECO:0007669"/>
    <property type="project" value="InterPro"/>
</dbReference>
<dbReference type="InterPro" id="IPR038279">
    <property type="entry name" value="Ndc10_dom2_sf"/>
</dbReference>
<gene>
    <name evidence="1" type="primary">PARPA_13928.1 scaffold 47512</name>
</gene>
<evidence type="ECO:0000313" key="2">
    <source>
        <dbReference type="Proteomes" id="UP000054107"/>
    </source>
</evidence>
<reference evidence="1 2" key="1">
    <citation type="submission" date="2014-09" db="EMBL/GenBank/DDBJ databases">
        <authorList>
            <person name="Ellenberger Sabrina"/>
        </authorList>
    </citation>
    <scope>NUCLEOTIDE SEQUENCE [LARGE SCALE GENOMIC DNA]</scope>
    <source>
        <strain evidence="1 2">CBS 412.66</strain>
    </source>
</reference>
<organism evidence="1 2">
    <name type="scientific">Parasitella parasitica</name>
    <dbReference type="NCBI Taxonomy" id="35722"/>
    <lineage>
        <taxon>Eukaryota</taxon>
        <taxon>Fungi</taxon>
        <taxon>Fungi incertae sedis</taxon>
        <taxon>Mucoromycota</taxon>
        <taxon>Mucoromycotina</taxon>
        <taxon>Mucoromycetes</taxon>
        <taxon>Mucorales</taxon>
        <taxon>Mucorineae</taxon>
        <taxon>Mucoraceae</taxon>
        <taxon>Parasitella</taxon>
    </lineage>
</organism>
<dbReference type="AlphaFoldDB" id="A0A0B7NQA2"/>
<protein>
    <submittedName>
        <fullName evidence="1">Uncharacterized protein</fullName>
    </submittedName>
</protein>